<comment type="caution">
    <text evidence="2">The sequence shown here is derived from an EMBL/GenBank/DDBJ whole genome shotgun (WGS) entry which is preliminary data.</text>
</comment>
<reference evidence="3" key="1">
    <citation type="journal article" date="2019" name="Int. J. Syst. Evol. Microbiol.">
        <title>The Global Catalogue of Microorganisms (GCM) 10K type strain sequencing project: providing services to taxonomists for standard genome sequencing and annotation.</title>
        <authorList>
            <consortium name="The Broad Institute Genomics Platform"/>
            <consortium name="The Broad Institute Genome Sequencing Center for Infectious Disease"/>
            <person name="Wu L."/>
            <person name="Ma J."/>
        </authorList>
    </citation>
    <scope>NUCLEOTIDE SEQUENCE [LARGE SCALE GENOMIC DNA]</scope>
    <source>
        <strain evidence="3">KCTC 33576</strain>
    </source>
</reference>
<protein>
    <submittedName>
        <fullName evidence="2">Uncharacterized protein</fullName>
    </submittedName>
</protein>
<keyword evidence="1" id="KW-0472">Membrane</keyword>
<evidence type="ECO:0000313" key="2">
    <source>
        <dbReference type="EMBL" id="MFD2839384.1"/>
    </source>
</evidence>
<keyword evidence="1" id="KW-1133">Transmembrane helix</keyword>
<dbReference type="Proteomes" id="UP001597391">
    <property type="component" value="Unassembled WGS sequence"/>
</dbReference>
<keyword evidence="3" id="KW-1185">Reference proteome</keyword>
<feature type="transmembrane region" description="Helical" evidence="1">
    <location>
        <begin position="103"/>
        <end position="122"/>
    </location>
</feature>
<gene>
    <name evidence="2" type="ORF">ACFSYH_02200</name>
</gene>
<feature type="transmembrane region" description="Helical" evidence="1">
    <location>
        <begin position="69"/>
        <end position="91"/>
    </location>
</feature>
<keyword evidence="1" id="KW-0812">Transmembrane</keyword>
<dbReference type="RefSeq" id="WP_377464851.1">
    <property type="nucleotide sequence ID" value="NZ_JBHUOP010000001.1"/>
</dbReference>
<name>A0ABW5XDB2_9MICO</name>
<organism evidence="2 3">
    <name type="scientific">Populibacterium corticicola</name>
    <dbReference type="NCBI Taxonomy" id="1812826"/>
    <lineage>
        <taxon>Bacteria</taxon>
        <taxon>Bacillati</taxon>
        <taxon>Actinomycetota</taxon>
        <taxon>Actinomycetes</taxon>
        <taxon>Micrococcales</taxon>
        <taxon>Jonesiaceae</taxon>
        <taxon>Populibacterium</taxon>
    </lineage>
</organism>
<sequence>MSDKSLKDLMIAFADRVSGFDDPSMGDEREANVIMKGHTFALVVSSGTLTIAGAGFALFGFWYVALGAILLGGLQSYLTIGYAAAHGVSIYGLTDRSARNRKIASLIGYLATVAVLLGARFYQLRMGHPVFGDYGVIQVTPDTTSESIGMIAGVIVGIVAVFIVLKFRAHQRKRAEDDD</sequence>
<evidence type="ECO:0000313" key="3">
    <source>
        <dbReference type="Proteomes" id="UP001597391"/>
    </source>
</evidence>
<feature type="transmembrane region" description="Helical" evidence="1">
    <location>
        <begin position="39"/>
        <end position="63"/>
    </location>
</feature>
<feature type="transmembrane region" description="Helical" evidence="1">
    <location>
        <begin position="148"/>
        <end position="165"/>
    </location>
</feature>
<evidence type="ECO:0000256" key="1">
    <source>
        <dbReference type="SAM" id="Phobius"/>
    </source>
</evidence>
<dbReference type="EMBL" id="JBHUOP010000001">
    <property type="protein sequence ID" value="MFD2839384.1"/>
    <property type="molecule type" value="Genomic_DNA"/>
</dbReference>
<accession>A0ABW5XDB2</accession>
<proteinExistence type="predicted"/>